<reference evidence="1 2" key="1">
    <citation type="journal article" date="2016" name="Syst. Appl. Microbiol.">
        <title>Vibrio bivalvicida sp. nov., a novel larval pathogen for bivalve molluscs reared in a hatchery.</title>
        <authorList>
            <person name="Dubert J."/>
            <person name="Romalde J.L."/>
            <person name="Prado S."/>
            <person name="Barja J.L."/>
        </authorList>
    </citation>
    <scope>NUCLEOTIDE SEQUENCE [LARGE SCALE GENOMIC DNA]</scope>
    <source>
        <strain evidence="1 2">605</strain>
    </source>
</reference>
<sequence>MPSYAKFLLIAVALGTGFFASDIVKWYQSTNQQVSLDDYCLLTTSQCQQDSISVQANKDITHPLVPTQVTVNWENANSDSLMMTLKGYEMEMGTVVFKLDKSDSGTFTGEVVLPVCTEDAMTWYGTITDGKQSINTSIRMER</sequence>
<comment type="caution">
    <text evidence="1">The sequence shown here is derived from an EMBL/GenBank/DDBJ whole genome shotgun (WGS) entry which is preliminary data.</text>
</comment>
<proteinExistence type="predicted"/>
<dbReference type="Proteomes" id="UP000078406">
    <property type="component" value="Unassembled WGS sequence"/>
</dbReference>
<dbReference type="RefSeq" id="WP_054961895.1">
    <property type="nucleotide sequence ID" value="NZ_LLEI02000043.1"/>
</dbReference>
<organism evidence="1 2">
    <name type="scientific">Vibrio bivalvicida</name>
    <dbReference type="NCBI Taxonomy" id="1276888"/>
    <lineage>
        <taxon>Bacteria</taxon>
        <taxon>Pseudomonadati</taxon>
        <taxon>Pseudomonadota</taxon>
        <taxon>Gammaproteobacteria</taxon>
        <taxon>Vibrionales</taxon>
        <taxon>Vibrionaceae</taxon>
        <taxon>Vibrio</taxon>
        <taxon>Vibrio oreintalis group</taxon>
    </lineage>
</organism>
<dbReference type="AlphaFoldDB" id="A0A177XXV3"/>
<evidence type="ECO:0000313" key="1">
    <source>
        <dbReference type="EMBL" id="OAJ93427.1"/>
    </source>
</evidence>
<evidence type="ECO:0000313" key="2">
    <source>
        <dbReference type="Proteomes" id="UP000078406"/>
    </source>
</evidence>
<dbReference type="EMBL" id="LLEI02000043">
    <property type="protein sequence ID" value="OAJ93427.1"/>
    <property type="molecule type" value="Genomic_DNA"/>
</dbReference>
<protein>
    <submittedName>
        <fullName evidence="1">Uncharacterized protein</fullName>
    </submittedName>
</protein>
<gene>
    <name evidence="1" type="ORF">APB76_15835</name>
</gene>
<name>A0A177XXV3_9VIBR</name>
<accession>A0A177XXV3</accession>